<evidence type="ECO:0000313" key="2">
    <source>
        <dbReference type="EMBL" id="GFR47255.1"/>
    </source>
</evidence>
<dbReference type="InterPro" id="IPR007225">
    <property type="entry name" value="EXOC6/Sec15"/>
</dbReference>
<feature type="non-terminal residue" evidence="2">
    <location>
        <position position="271"/>
    </location>
</feature>
<dbReference type="PANTHER" id="PTHR12702">
    <property type="entry name" value="SEC15"/>
    <property type="match status" value="1"/>
</dbReference>
<proteinExistence type="predicted"/>
<feature type="compositionally biased region" description="Gly residues" evidence="1">
    <location>
        <begin position="37"/>
        <end position="49"/>
    </location>
</feature>
<dbReference type="EMBL" id="BMAR01000017">
    <property type="protein sequence ID" value="GFR47255.1"/>
    <property type="molecule type" value="Genomic_DNA"/>
</dbReference>
<dbReference type="GO" id="GO:0006886">
    <property type="term" value="P:intracellular protein transport"/>
    <property type="evidence" value="ECO:0007669"/>
    <property type="project" value="InterPro"/>
</dbReference>
<dbReference type="GO" id="GO:0090522">
    <property type="term" value="P:vesicle tethering involved in exocytosis"/>
    <property type="evidence" value="ECO:0007669"/>
    <property type="project" value="InterPro"/>
</dbReference>
<feature type="compositionally biased region" description="Low complexity" evidence="1">
    <location>
        <begin position="50"/>
        <end position="63"/>
    </location>
</feature>
<dbReference type="GO" id="GO:0000145">
    <property type="term" value="C:exocyst"/>
    <property type="evidence" value="ECO:0007669"/>
    <property type="project" value="TreeGrafter"/>
</dbReference>
<evidence type="ECO:0000313" key="3">
    <source>
        <dbReference type="Proteomes" id="UP001054857"/>
    </source>
</evidence>
<dbReference type="Proteomes" id="UP001054857">
    <property type="component" value="Unassembled WGS sequence"/>
</dbReference>
<organism evidence="2 3">
    <name type="scientific">Astrephomene gubernaculifera</name>
    <dbReference type="NCBI Taxonomy" id="47775"/>
    <lineage>
        <taxon>Eukaryota</taxon>
        <taxon>Viridiplantae</taxon>
        <taxon>Chlorophyta</taxon>
        <taxon>core chlorophytes</taxon>
        <taxon>Chlorophyceae</taxon>
        <taxon>CS clade</taxon>
        <taxon>Chlamydomonadales</taxon>
        <taxon>Astrephomenaceae</taxon>
        <taxon>Astrephomene</taxon>
    </lineage>
</organism>
<evidence type="ECO:0000256" key="1">
    <source>
        <dbReference type="SAM" id="MobiDB-lite"/>
    </source>
</evidence>
<feature type="compositionally biased region" description="Low complexity" evidence="1">
    <location>
        <begin position="10"/>
        <end position="36"/>
    </location>
</feature>
<dbReference type="GO" id="GO:0016020">
    <property type="term" value="C:membrane"/>
    <property type="evidence" value="ECO:0007669"/>
    <property type="project" value="TreeGrafter"/>
</dbReference>
<gene>
    <name evidence="2" type="ORF">Agub_g8941</name>
</gene>
<accession>A0AAD3HNX9</accession>
<feature type="region of interest" description="Disordered" evidence="1">
    <location>
        <begin position="1"/>
        <end position="63"/>
    </location>
</feature>
<protein>
    <submittedName>
        <fullName evidence="2">Uncharacterized protein</fullName>
    </submittedName>
</protein>
<dbReference type="AlphaFoldDB" id="A0AAD3HNX9"/>
<dbReference type="PANTHER" id="PTHR12702:SF0">
    <property type="entry name" value="EXOCYST COMPLEX COMPONENT 6"/>
    <property type="match status" value="1"/>
</dbReference>
<comment type="caution">
    <text evidence="2">The sequence shown here is derived from an EMBL/GenBank/DDBJ whole genome shotgun (WGS) entry which is preliminary data.</text>
</comment>
<keyword evidence="3" id="KW-1185">Reference proteome</keyword>
<dbReference type="GO" id="GO:0006893">
    <property type="term" value="P:Golgi to plasma membrane transport"/>
    <property type="evidence" value="ECO:0007669"/>
    <property type="project" value="TreeGrafter"/>
</dbReference>
<name>A0AAD3HNX9_9CHLO</name>
<feature type="non-terminal residue" evidence="2">
    <location>
        <position position="1"/>
    </location>
</feature>
<reference evidence="2 3" key="1">
    <citation type="journal article" date="2021" name="Sci. Rep.">
        <title>Genome sequencing of the multicellular alga Astrephomene provides insights into convergent evolution of germ-soma differentiation.</title>
        <authorList>
            <person name="Yamashita S."/>
            <person name="Yamamoto K."/>
            <person name="Matsuzaki R."/>
            <person name="Suzuki S."/>
            <person name="Yamaguchi H."/>
            <person name="Hirooka S."/>
            <person name="Minakuchi Y."/>
            <person name="Miyagishima S."/>
            <person name="Kawachi M."/>
            <person name="Toyoda A."/>
            <person name="Nozaki H."/>
        </authorList>
    </citation>
    <scope>NUCLEOTIDE SEQUENCE [LARGE SCALE GENOMIC DNA]</scope>
    <source>
        <strain evidence="2 3">NIES-4017</strain>
    </source>
</reference>
<sequence length="271" mass="27378">AQGGGGGVPALGTAGARSSSSTARATAAAASAAAAAAGGGGGGSGGASQGAGSLTPPPQQQQLSPAELAALCPGQPLQAIHSLLQRHRASAALPPPPTCTLSDATTGLMQGVDMQGLHRCVHIHACLGLLPSLRRTYLQQRRLQIRTDLAPPPNFLEGYQAYLAQVVGFFVVEDAVRSCCPPLLPPGSSSSGPSSSSEPDSGSLLWEEAAGGLRGVLARALEEALSGGAPASIMLLLKDFMLLVCSALGTRGFTTAPIMELLVASRQRYHE</sequence>